<dbReference type="OrthoDB" id="6628177at2759"/>
<name>A0A2S2Q288_9HEMI</name>
<dbReference type="InterPro" id="IPR043502">
    <property type="entry name" value="DNA/RNA_pol_sf"/>
</dbReference>
<keyword evidence="2" id="KW-0808">Transferase</keyword>
<proteinExistence type="predicted"/>
<evidence type="ECO:0000313" key="2">
    <source>
        <dbReference type="EMBL" id="MBY71886.1"/>
    </source>
</evidence>
<dbReference type="SUPFAM" id="SSF56672">
    <property type="entry name" value="DNA/RNA polymerases"/>
    <property type="match status" value="1"/>
</dbReference>
<sequence>MPFSISEMLDAMSNCNSKSPGPDDIPFCFIKNLPSNSMNQLLQIYNLIWEKGFYSDSWRKAIIIPIPKPDKNRFNKTNYRPISLISTLSKLLEKMVNKRLIWHIEVTKHLLNNQCGFRRNHSTLDHIVSLHTDICNAMNTKQHLILIALDLKRAYDMVWRNRVLPIIQKWGITGKIFTFLNNFLTNRSIQVKAHNHLSNAHPTKNGLPQGSVLSVTLFLITIHDIFNQIQKPTKHIIFADDCYIYCSGSNINTTLEILNKSLHSSQE</sequence>
<dbReference type="PANTHER" id="PTHR19446">
    <property type="entry name" value="REVERSE TRANSCRIPTASES"/>
    <property type="match status" value="1"/>
</dbReference>
<protein>
    <submittedName>
        <fullName evidence="2">Putative RNA-directed DNA polymerase</fullName>
    </submittedName>
</protein>
<keyword evidence="2" id="KW-0548">Nucleotidyltransferase</keyword>
<dbReference type="InterPro" id="IPR000477">
    <property type="entry name" value="RT_dom"/>
</dbReference>
<gene>
    <name evidence="2" type="ORF">g.13096</name>
</gene>
<reference evidence="2" key="1">
    <citation type="submission" date="2018-04" db="EMBL/GenBank/DDBJ databases">
        <title>Transcriptome assembly of Sipha flava.</title>
        <authorList>
            <person name="Scully E.D."/>
            <person name="Geib S.M."/>
            <person name="Palmer N.A."/>
            <person name="Koch K."/>
            <person name="Bradshaw J."/>
            <person name="Heng-Moss T."/>
            <person name="Sarath G."/>
        </authorList>
    </citation>
    <scope>NUCLEOTIDE SEQUENCE</scope>
</reference>
<dbReference type="PROSITE" id="PS50878">
    <property type="entry name" value="RT_POL"/>
    <property type="match status" value="1"/>
</dbReference>
<keyword evidence="2" id="KW-0695">RNA-directed DNA polymerase</keyword>
<feature type="domain" description="Reverse transcriptase" evidence="1">
    <location>
        <begin position="47"/>
        <end position="267"/>
    </location>
</feature>
<dbReference type="GO" id="GO:0003964">
    <property type="term" value="F:RNA-directed DNA polymerase activity"/>
    <property type="evidence" value="ECO:0007669"/>
    <property type="project" value="UniProtKB-KW"/>
</dbReference>
<accession>A0A2S2Q288</accession>
<dbReference type="CDD" id="cd01650">
    <property type="entry name" value="RT_nLTR_like"/>
    <property type="match status" value="1"/>
</dbReference>
<dbReference type="AlphaFoldDB" id="A0A2S2Q288"/>
<dbReference type="EMBL" id="GGMS01002683">
    <property type="protein sequence ID" value="MBY71886.1"/>
    <property type="molecule type" value="Transcribed_RNA"/>
</dbReference>
<evidence type="ECO:0000259" key="1">
    <source>
        <dbReference type="PROSITE" id="PS50878"/>
    </source>
</evidence>
<organism evidence="2">
    <name type="scientific">Sipha flava</name>
    <name type="common">yellow sugarcane aphid</name>
    <dbReference type="NCBI Taxonomy" id="143950"/>
    <lineage>
        <taxon>Eukaryota</taxon>
        <taxon>Metazoa</taxon>
        <taxon>Ecdysozoa</taxon>
        <taxon>Arthropoda</taxon>
        <taxon>Hexapoda</taxon>
        <taxon>Insecta</taxon>
        <taxon>Pterygota</taxon>
        <taxon>Neoptera</taxon>
        <taxon>Paraneoptera</taxon>
        <taxon>Hemiptera</taxon>
        <taxon>Sternorrhyncha</taxon>
        <taxon>Aphidomorpha</taxon>
        <taxon>Aphidoidea</taxon>
        <taxon>Aphididae</taxon>
        <taxon>Sipha</taxon>
    </lineage>
</organism>
<dbReference type="Pfam" id="PF00078">
    <property type="entry name" value="RVT_1"/>
    <property type="match status" value="1"/>
</dbReference>